<keyword evidence="2" id="KW-1185">Reference proteome</keyword>
<reference evidence="1 2" key="1">
    <citation type="submission" date="2020-08" db="EMBL/GenBank/DDBJ databases">
        <title>Genomic Encyclopedia of Type Strains, Phase IV (KMG-IV): sequencing the most valuable type-strain genomes for metagenomic binning, comparative biology and taxonomic classification.</title>
        <authorList>
            <person name="Goeker M."/>
        </authorList>
    </citation>
    <scope>NUCLEOTIDE SEQUENCE [LARGE SCALE GENOMIC DNA]</scope>
    <source>
        <strain evidence="1 2">DSM 25895</strain>
    </source>
</reference>
<organism evidence="1 2">
    <name type="scientific">Neoroseomonas alkaliterrae</name>
    <dbReference type="NCBI Taxonomy" id="1452450"/>
    <lineage>
        <taxon>Bacteria</taxon>
        <taxon>Pseudomonadati</taxon>
        <taxon>Pseudomonadota</taxon>
        <taxon>Alphaproteobacteria</taxon>
        <taxon>Acetobacterales</taxon>
        <taxon>Acetobacteraceae</taxon>
        <taxon>Neoroseomonas</taxon>
    </lineage>
</organism>
<evidence type="ECO:0008006" key="3">
    <source>
        <dbReference type="Google" id="ProtNLM"/>
    </source>
</evidence>
<proteinExistence type="predicted"/>
<dbReference type="Proteomes" id="UP000562254">
    <property type="component" value="Unassembled WGS sequence"/>
</dbReference>
<evidence type="ECO:0000313" key="2">
    <source>
        <dbReference type="Proteomes" id="UP000562254"/>
    </source>
</evidence>
<accession>A0A840XMB5</accession>
<gene>
    <name evidence="1" type="ORF">FHS88_001860</name>
</gene>
<dbReference type="RefSeq" id="WP_184483816.1">
    <property type="nucleotide sequence ID" value="NZ_JACIJE010000004.1"/>
</dbReference>
<evidence type="ECO:0000313" key="1">
    <source>
        <dbReference type="EMBL" id="MBB5689735.1"/>
    </source>
</evidence>
<dbReference type="EMBL" id="JACIJE010000004">
    <property type="protein sequence ID" value="MBB5689735.1"/>
    <property type="molecule type" value="Genomic_DNA"/>
</dbReference>
<comment type="caution">
    <text evidence="1">The sequence shown here is derived from an EMBL/GenBank/DDBJ whole genome shotgun (WGS) entry which is preliminary data.</text>
</comment>
<name>A0A840XMB5_9PROT</name>
<sequence>MTAQPGPVTLSAEARRLRHAVAAAPDAVLAKVVAVFDSLPDRREADALLDAARPRLRRLRPPRPIAFTRLLFLPLDGAILEARAWRRQEGTLPRTALLPLAGAIRAAIGPAAAEIEAATAGRSFADHAAIDAAGRRLWRLAAEAGPGPAPPPGWQEAGLSPVDYRQAAALATGAWRCAGPLWAALAAARFGPPEDLTRLALLAAMAEGPAVLAAALSTLMLKAAKPGGVATLAADLPGAPPALAERVLDAWLAECRPEIPLADPAGAAGMAEAFREALDDLADSRLAQRAERRQRIAAIRREAAEACRMAYAEAAETVLAPLASGAADDAAIGALEATARQVRRLEQAGRGLGAATAFDAAAHRVTERIAALRGKPGIGTADLVRMTEILAGPEAAMRLLDAG</sequence>
<protein>
    <recommendedName>
        <fullName evidence="3">DUF2336 domain-containing protein</fullName>
    </recommendedName>
</protein>
<dbReference type="AlphaFoldDB" id="A0A840XMB5"/>